<protein>
    <submittedName>
        <fullName evidence="3">Uncharacterized protein</fullName>
    </submittedName>
</protein>
<evidence type="ECO:0000256" key="1">
    <source>
        <dbReference type="SAM" id="Coils"/>
    </source>
</evidence>
<reference evidence="3" key="1">
    <citation type="submission" date="2023-07" db="EMBL/GenBank/DDBJ databases">
        <title>draft genome sequence of fig (Ficus carica).</title>
        <authorList>
            <person name="Takahashi T."/>
            <person name="Nishimura K."/>
        </authorList>
    </citation>
    <scope>NUCLEOTIDE SEQUENCE</scope>
</reference>
<organism evidence="3 4">
    <name type="scientific">Ficus carica</name>
    <name type="common">Common fig</name>
    <dbReference type="NCBI Taxonomy" id="3494"/>
    <lineage>
        <taxon>Eukaryota</taxon>
        <taxon>Viridiplantae</taxon>
        <taxon>Streptophyta</taxon>
        <taxon>Embryophyta</taxon>
        <taxon>Tracheophyta</taxon>
        <taxon>Spermatophyta</taxon>
        <taxon>Magnoliopsida</taxon>
        <taxon>eudicotyledons</taxon>
        <taxon>Gunneridae</taxon>
        <taxon>Pentapetalae</taxon>
        <taxon>rosids</taxon>
        <taxon>fabids</taxon>
        <taxon>Rosales</taxon>
        <taxon>Moraceae</taxon>
        <taxon>Ficeae</taxon>
        <taxon>Ficus</taxon>
    </lineage>
</organism>
<evidence type="ECO:0000313" key="3">
    <source>
        <dbReference type="EMBL" id="GMN67228.1"/>
    </source>
</evidence>
<dbReference type="AlphaFoldDB" id="A0AA88E4Z5"/>
<feature type="region of interest" description="Disordered" evidence="2">
    <location>
        <begin position="237"/>
        <end position="268"/>
    </location>
</feature>
<comment type="caution">
    <text evidence="3">The sequence shown here is derived from an EMBL/GenBank/DDBJ whole genome shotgun (WGS) entry which is preliminary data.</text>
</comment>
<accession>A0AA88E4Z5</accession>
<dbReference type="EMBL" id="BTGU01000420">
    <property type="protein sequence ID" value="GMN67228.1"/>
    <property type="molecule type" value="Genomic_DNA"/>
</dbReference>
<name>A0AA88E4Z5_FICCA</name>
<feature type="compositionally biased region" description="Basic and acidic residues" evidence="2">
    <location>
        <begin position="255"/>
        <end position="266"/>
    </location>
</feature>
<feature type="coiled-coil region" evidence="1">
    <location>
        <begin position="348"/>
        <end position="389"/>
    </location>
</feature>
<gene>
    <name evidence="3" type="ORF">TIFTF001_036289</name>
</gene>
<dbReference type="Proteomes" id="UP001187192">
    <property type="component" value="Unassembled WGS sequence"/>
</dbReference>
<evidence type="ECO:0000256" key="2">
    <source>
        <dbReference type="SAM" id="MobiDB-lite"/>
    </source>
</evidence>
<feature type="compositionally biased region" description="Low complexity" evidence="2">
    <location>
        <begin position="241"/>
        <end position="253"/>
    </location>
</feature>
<keyword evidence="4" id="KW-1185">Reference proteome</keyword>
<sequence>MLIVSCCNRAGSNPAREHELPALATLQSESIRACQGDRSHPVRINDIPIYWMTDMEMVYRARGCPIYTVDYFTTVFTYEYLKSLREEFQIPEDVELVVPCQDDLPFRPPLGHLPFSAFENLNRMETATSLGTFIVDCPELDKNYRHCGSTRQANGCLVRAITVRCRPRSMSPLPSEEVILSSTSNFSYDRSRPHRLKETVTVAIVMPDPTVHYSSRIVVTADRAVVSTSQSEVPLGVPTASISGLQSSGSSPGERGPKTADKDLGENRQWLTRANGDPSIQITKRGLRGCSGLVDPPVVRLGRIWEGQLTSTDPLPKPVVSFAFYINTVARSHYLCMDDKMAVLVANVKKWKDAEKVAVENAKKAEERALKAEEAKKKVKNELALARYEHSCYLQEVLPATLDQARKQVVADYVNSPEFEALLLCEYKDGMRDMKAIGDGDDAVIGDGDEGEVTGDVWVAEELEATVELGVTEQYDTQADPPSKHAPQNLEVLYKLSKSRRGRVSLARAPGLVSFHGNVV</sequence>
<keyword evidence="1" id="KW-0175">Coiled coil</keyword>
<evidence type="ECO:0000313" key="4">
    <source>
        <dbReference type="Proteomes" id="UP001187192"/>
    </source>
</evidence>
<proteinExistence type="predicted"/>